<dbReference type="Proteomes" id="UP000242180">
    <property type="component" value="Unassembled WGS sequence"/>
</dbReference>
<dbReference type="InterPro" id="IPR018627">
    <property type="entry name" value="ELP6"/>
</dbReference>
<dbReference type="CDD" id="cd19495">
    <property type="entry name" value="Elp6"/>
    <property type="match status" value="1"/>
</dbReference>
<evidence type="ECO:0000313" key="4">
    <source>
        <dbReference type="Proteomes" id="UP000242180"/>
    </source>
</evidence>
<dbReference type="Gene3D" id="3.40.50.300">
    <property type="entry name" value="P-loop containing nucleotide triphosphate hydrolases"/>
    <property type="match status" value="1"/>
</dbReference>
<dbReference type="InterPro" id="IPR027417">
    <property type="entry name" value="P-loop_NTPase"/>
</dbReference>
<comment type="pathway">
    <text evidence="1">tRNA modification; 5-methoxycarbonylmethyl-2-thiouridine-tRNA biosynthesis.</text>
</comment>
<dbReference type="GO" id="GO:0002098">
    <property type="term" value="P:tRNA wobble uridine modification"/>
    <property type="evidence" value="ECO:0007669"/>
    <property type="project" value="InterPro"/>
</dbReference>
<evidence type="ECO:0000256" key="1">
    <source>
        <dbReference type="ARBA" id="ARBA00005043"/>
    </source>
</evidence>
<sequence>MGYATLDAALAFKDNIPPPQAHIVLSDSLQASANFLLHHFIVNHLKANRKVVLVGLSQIFNHYFLIGRKLGVNLQASKQSGQFVFLDALTHLNSYTKRTPYPPERVPSAPTAVLDGSCSSDALPSFLSTIQSHLSENALLILDDTSVLLDTGFDASSIYDFIYTLKHTLAEKQGTLISVVHADESGVEDVDQDAFVRTMLHSADLVLQVQALQSGFARDVHGQLCILPGPQHIPDDTIPPAQALHYKILDNTAEFFARGVSRGVL</sequence>
<name>A0A1X2HBK4_SYNRA</name>
<dbReference type="Pfam" id="PF09807">
    <property type="entry name" value="ELP6"/>
    <property type="match status" value="1"/>
</dbReference>
<dbReference type="FunCoup" id="A0A1X2HBK4">
    <property type="interactions" value="1"/>
</dbReference>
<evidence type="ECO:0000256" key="2">
    <source>
        <dbReference type="ARBA" id="ARBA00008837"/>
    </source>
</evidence>
<dbReference type="GO" id="GO:0033588">
    <property type="term" value="C:elongator holoenzyme complex"/>
    <property type="evidence" value="ECO:0007669"/>
    <property type="project" value="InterPro"/>
</dbReference>
<dbReference type="PANTHER" id="PTHR16184">
    <property type="entry name" value="ELONGATOR COMPLEX PROTEIN 6"/>
    <property type="match status" value="1"/>
</dbReference>
<evidence type="ECO:0008006" key="5">
    <source>
        <dbReference type="Google" id="ProtNLM"/>
    </source>
</evidence>
<proteinExistence type="inferred from homology"/>
<accession>A0A1X2HBK4</accession>
<evidence type="ECO:0000313" key="3">
    <source>
        <dbReference type="EMBL" id="ORY96195.1"/>
    </source>
</evidence>
<protein>
    <recommendedName>
        <fullName evidence="5">Elongator complex protein 6</fullName>
    </recommendedName>
</protein>
<dbReference type="STRING" id="13706.A0A1X2HBK4"/>
<dbReference type="InParanoid" id="A0A1X2HBK4"/>
<dbReference type="PANTHER" id="PTHR16184:SF6">
    <property type="entry name" value="ELONGATOR COMPLEX PROTEIN 6"/>
    <property type="match status" value="1"/>
</dbReference>
<dbReference type="UniPathway" id="UPA00988"/>
<dbReference type="OMA" id="MFTELNS"/>
<dbReference type="AlphaFoldDB" id="A0A1X2HBK4"/>
<reference evidence="3 4" key="1">
    <citation type="submission" date="2016-07" db="EMBL/GenBank/DDBJ databases">
        <title>Pervasive Adenine N6-methylation of Active Genes in Fungi.</title>
        <authorList>
            <consortium name="DOE Joint Genome Institute"/>
            <person name="Mondo S.J."/>
            <person name="Dannebaum R.O."/>
            <person name="Kuo R.C."/>
            <person name="Labutti K."/>
            <person name="Haridas S."/>
            <person name="Kuo A."/>
            <person name="Salamov A."/>
            <person name="Ahrendt S.R."/>
            <person name="Lipzen A."/>
            <person name="Sullivan W."/>
            <person name="Andreopoulos W.B."/>
            <person name="Clum A."/>
            <person name="Lindquist E."/>
            <person name="Daum C."/>
            <person name="Ramamoorthy G.K."/>
            <person name="Gryganskyi A."/>
            <person name="Culley D."/>
            <person name="Magnuson J.K."/>
            <person name="James T.Y."/>
            <person name="O'Malley M.A."/>
            <person name="Stajich J.E."/>
            <person name="Spatafora J.W."/>
            <person name="Visel A."/>
            <person name="Grigoriev I.V."/>
        </authorList>
    </citation>
    <scope>NUCLEOTIDE SEQUENCE [LARGE SCALE GENOMIC DNA]</scope>
    <source>
        <strain evidence="3 4">NRRL 2496</strain>
    </source>
</reference>
<keyword evidence="4" id="KW-1185">Reference proteome</keyword>
<dbReference type="EMBL" id="MCGN01000005">
    <property type="protein sequence ID" value="ORY96195.1"/>
    <property type="molecule type" value="Genomic_DNA"/>
</dbReference>
<comment type="caution">
    <text evidence="3">The sequence shown here is derived from an EMBL/GenBank/DDBJ whole genome shotgun (WGS) entry which is preliminary data.</text>
</comment>
<organism evidence="3 4">
    <name type="scientific">Syncephalastrum racemosum</name>
    <name type="common">Filamentous fungus</name>
    <dbReference type="NCBI Taxonomy" id="13706"/>
    <lineage>
        <taxon>Eukaryota</taxon>
        <taxon>Fungi</taxon>
        <taxon>Fungi incertae sedis</taxon>
        <taxon>Mucoromycota</taxon>
        <taxon>Mucoromycotina</taxon>
        <taxon>Mucoromycetes</taxon>
        <taxon>Mucorales</taxon>
        <taxon>Syncephalastraceae</taxon>
        <taxon>Syncephalastrum</taxon>
    </lineage>
</organism>
<gene>
    <name evidence="3" type="ORF">BCR43DRAFT_473816</name>
</gene>
<comment type="similarity">
    <text evidence="2">Belongs to the ELP6 family.</text>
</comment>
<dbReference type="OrthoDB" id="9995306at2759"/>